<feature type="compositionally biased region" description="Low complexity" evidence="1">
    <location>
        <begin position="139"/>
        <end position="153"/>
    </location>
</feature>
<keyword evidence="2" id="KW-0732">Signal</keyword>
<proteinExistence type="predicted"/>
<evidence type="ECO:0000313" key="4">
    <source>
        <dbReference type="Proteomes" id="UP000502533"/>
    </source>
</evidence>
<dbReference type="RefSeq" id="WP_039999398.1">
    <property type="nucleotide sequence ID" value="NZ_CALMTF010000039.1"/>
</dbReference>
<feature type="signal peptide" evidence="2">
    <location>
        <begin position="1"/>
        <end position="26"/>
    </location>
</feature>
<evidence type="ECO:0000256" key="1">
    <source>
        <dbReference type="SAM" id="MobiDB-lite"/>
    </source>
</evidence>
<gene>
    <name evidence="3" type="ORF">GWK63_04240</name>
</gene>
<dbReference type="EMBL" id="CP050139">
    <property type="protein sequence ID" value="QIP34803.1"/>
    <property type="molecule type" value="Genomic_DNA"/>
</dbReference>
<dbReference type="GeneID" id="85021359"/>
<feature type="compositionally biased region" description="Pro residues" evidence="1">
    <location>
        <begin position="156"/>
        <end position="165"/>
    </location>
</feature>
<dbReference type="Proteomes" id="UP000502533">
    <property type="component" value="Chromosome"/>
</dbReference>
<dbReference type="PROSITE" id="PS51257">
    <property type="entry name" value="PROKAR_LIPOPROTEIN"/>
    <property type="match status" value="1"/>
</dbReference>
<evidence type="ECO:0000313" key="3">
    <source>
        <dbReference type="EMBL" id="QIP34803.1"/>
    </source>
</evidence>
<evidence type="ECO:0000256" key="2">
    <source>
        <dbReference type="SAM" id="SignalP"/>
    </source>
</evidence>
<name>A0A181C8N0_9PROT</name>
<dbReference type="AlphaFoldDB" id="A0A181C8N0"/>
<feature type="chain" id="PRO_5043859260" evidence="2">
    <location>
        <begin position="27"/>
        <end position="165"/>
    </location>
</feature>
<feature type="region of interest" description="Disordered" evidence="1">
    <location>
        <begin position="136"/>
        <end position="165"/>
    </location>
</feature>
<keyword evidence="4" id="KW-1185">Reference proteome</keyword>
<organism evidence="3 4">
    <name type="scientific">Komagataeibacter rhaeticus</name>
    <dbReference type="NCBI Taxonomy" id="215221"/>
    <lineage>
        <taxon>Bacteria</taxon>
        <taxon>Pseudomonadati</taxon>
        <taxon>Pseudomonadota</taxon>
        <taxon>Alphaproteobacteria</taxon>
        <taxon>Acetobacterales</taxon>
        <taxon>Acetobacteraceae</taxon>
        <taxon>Komagataeibacter</taxon>
    </lineage>
</organism>
<sequence length="165" mass="16936">MTDFKRHIRAGLLALLAGGLLSGCHATPGRDMAHLPPSAQDYLLVTSYFMAEGGLVSRLQDGGLSGQQVYDMATSLKYGKHMLLEALSHPSHAARRRGQQAIEIMLACTNQVDPSTLGGGTPARCLPGVPLFGSGGSAPGASASGASAPNANGQVPPQPDGPAHR</sequence>
<protein>
    <submittedName>
        <fullName evidence="3">Uncharacterized protein</fullName>
    </submittedName>
</protein>
<dbReference type="KEGG" id="kre:GWK63_04240"/>
<reference evidence="3 4" key="1">
    <citation type="submission" date="2020-03" db="EMBL/GenBank/DDBJ databases">
        <title>Isolation of cellulose-producing strains, genome characterization and application of the synthesized cellulose films as an economical and sustainable material for piezoelectric sensor construction.</title>
        <authorList>
            <person name="Mangayil R.K."/>
        </authorList>
    </citation>
    <scope>NUCLEOTIDE SEQUENCE [LARGE SCALE GENOMIC DNA]</scope>
    <source>
        <strain evidence="3 4">ENS 9a1a</strain>
    </source>
</reference>
<accession>A0A181C8N0</accession>